<comment type="subcellular location">
    <subcellularLocation>
        <location evidence="2">Cytoplasm</location>
        <location evidence="2">Cytoskeleton</location>
        <location evidence="2">Spindle</location>
    </subcellularLocation>
    <subcellularLocation>
        <location evidence="1">Nucleus</location>
    </subcellularLocation>
</comment>
<feature type="compositionally biased region" description="Basic and acidic residues" evidence="8">
    <location>
        <begin position="310"/>
        <end position="325"/>
    </location>
</feature>
<evidence type="ECO:0000256" key="2">
    <source>
        <dbReference type="ARBA" id="ARBA00004186"/>
    </source>
</evidence>
<gene>
    <name evidence="11" type="primary">LOC100372254</name>
</gene>
<feature type="compositionally biased region" description="Basic and acidic residues" evidence="8">
    <location>
        <begin position="674"/>
        <end position="684"/>
    </location>
</feature>
<keyword evidence="7" id="KW-0539">Nucleus</keyword>
<evidence type="ECO:0000256" key="3">
    <source>
        <dbReference type="ARBA" id="ARBA00010042"/>
    </source>
</evidence>
<comment type="similarity">
    <text evidence="3">Belongs to the INCENP family.</text>
</comment>
<feature type="region of interest" description="Disordered" evidence="8">
    <location>
        <begin position="865"/>
        <end position="1034"/>
    </location>
</feature>
<feature type="compositionally biased region" description="Basic residues" evidence="8">
    <location>
        <begin position="578"/>
        <end position="598"/>
    </location>
</feature>
<dbReference type="GeneID" id="100372254"/>
<evidence type="ECO:0000256" key="8">
    <source>
        <dbReference type="SAM" id="MobiDB-lite"/>
    </source>
</evidence>
<name>A0ABM0N1F0_SACKO</name>
<dbReference type="InterPro" id="IPR005635">
    <property type="entry name" value="Inner_centromere_prot_ARK-bd"/>
</dbReference>
<feature type="compositionally biased region" description="Low complexity" evidence="8">
    <location>
        <begin position="377"/>
        <end position="389"/>
    </location>
</feature>
<reference evidence="11" key="1">
    <citation type="submission" date="2025-08" db="UniProtKB">
        <authorList>
            <consortium name="RefSeq"/>
        </authorList>
    </citation>
    <scope>IDENTIFICATION</scope>
    <source>
        <tissue evidence="11">Testes</tissue>
    </source>
</reference>
<sequence>MKMAASVGMSPPVDPGFSLHLLTSKKINEWTLNFETDHMKWLDEILIVARETFSRTKEPELLPKTPSVKNKRRRVKTRNSFQPGKIEEASTPPAKKRRETSKPSSGDEDIVQVSENEKDSQKSMSRKRKSMRSKIVVVVSPSKVESIEEKVETVPAPQEKVNVSKVVEKLSVQTTTFSTPTQEERNTRNTQRIVTKTVRQRMKAQLPNGQMSTPLQMARKLRTRNQRTKLGSLRNKKKEAISPSVTVEPKKEEEVAVSVLDIEKKSNWSPKVELRHMIVNNKVKQLISNHEVMIASSSEDELSSPKRIKIQKEKKPETENVKQQDGEDSSFTTMELQKSDEPLTTDVKQRDEGNTEEKSLFPPVSCDESESSKQVVTSSDETSGTHHSGTSGGENCVVTKAKDCASSSEVAETLSESEDIFSEAVVTSSQDENNGKSEVSELTSDVVMVTASSDVKTETDEEIKKYEDSLDETKNVEMEQDSLVEEAPRRQLRSTCPVIEVVEIESEKKTKAESTGTKTKRLTKKRSSVRISTRASKDVTYMEDDSLNVEPQRRQLRSMSVAPTVENEETDQVDNKKRPSKAIRTKQRKGRKTSKRKSSMSAKRTTRSRSIIQVIEILSTTESDGEKADDERSPHRKIRRSDPDKVEVVVCGSNSTIDLFEDSLEPSGQTQSQEEDHAVREPFKRPAVECTIEDAEDSVSCYKNAKLQHSSPELQRHASNKITSPTTSSDTGHSNDSEAYSISPVSAPRSKYRHPASFLNALTKTRKDSGNYSTNNGLITSFIKRNTPIKAKSIKERQIEIRQQIVSKQKKDDEIRKKRDLERKHRLEEQRLKREERVKRAAEARERRIQEQREKAQTIAEKYEQKQALTEKAREDKKKEELIKKKIFNKKKAEAEARRKHEEETRLQKFREQEEEQKKHQEMLLRKKEFEEQERSRKLEEAKKKQEQRLAELEKEREKEIQLKREQELEKERERLRLKEERERKREEEKKRKEEERQQQLEREREMRKEEEAQRLRQEKEEHEKEERERLKANILAHNTSKNVLNTTVTLECESYEMTPKRVPKPASDDNYDISDLRSDDDTDDDEAPRKKIPKWATGKIILFCFTLYLVNTGLEHYYSIYSSITHSISQLTGMRIFCGFTNF</sequence>
<evidence type="ECO:0000256" key="6">
    <source>
        <dbReference type="ARBA" id="ARBA00023212"/>
    </source>
</evidence>
<feature type="region of interest" description="Disordered" evidence="8">
    <location>
        <begin position="296"/>
        <end position="396"/>
    </location>
</feature>
<feature type="compositionally biased region" description="Basic residues" evidence="8">
    <location>
        <begin position="518"/>
        <end position="528"/>
    </location>
</feature>
<evidence type="ECO:0000256" key="7">
    <source>
        <dbReference type="ARBA" id="ARBA00023242"/>
    </source>
</evidence>
<feature type="compositionally biased region" description="Basic and acidic residues" evidence="8">
    <location>
        <begin position="624"/>
        <end position="633"/>
    </location>
</feature>
<keyword evidence="4" id="KW-0963">Cytoplasm</keyword>
<feature type="compositionally biased region" description="Basic and acidic residues" evidence="8">
    <location>
        <begin position="891"/>
        <end position="1032"/>
    </location>
</feature>
<dbReference type="Proteomes" id="UP000694865">
    <property type="component" value="Unplaced"/>
</dbReference>
<keyword evidence="5" id="KW-0159">Chromosome partition</keyword>
<dbReference type="PANTHER" id="PTHR13142:SF1">
    <property type="entry name" value="INNER CENTROMERE PROTEIN"/>
    <property type="match status" value="1"/>
</dbReference>
<feature type="compositionally biased region" description="Polar residues" evidence="8">
    <location>
        <begin position="720"/>
        <end position="744"/>
    </location>
</feature>
<dbReference type="PANTHER" id="PTHR13142">
    <property type="entry name" value="INNER CENTROMERE PROTEIN"/>
    <property type="match status" value="1"/>
</dbReference>
<evidence type="ECO:0000256" key="4">
    <source>
        <dbReference type="ARBA" id="ARBA00022490"/>
    </source>
</evidence>
<proteinExistence type="inferred from homology"/>
<dbReference type="RefSeq" id="XP_006826091.1">
    <property type="nucleotide sequence ID" value="XM_006826028.1"/>
</dbReference>
<accession>A0ABM0N1F0</accession>
<evidence type="ECO:0000256" key="1">
    <source>
        <dbReference type="ARBA" id="ARBA00004123"/>
    </source>
</evidence>
<feature type="compositionally biased region" description="Basic and acidic residues" evidence="8">
    <location>
        <begin position="337"/>
        <end position="359"/>
    </location>
</feature>
<keyword evidence="10" id="KW-1185">Reference proteome</keyword>
<evidence type="ECO:0000313" key="11">
    <source>
        <dbReference type="RefSeq" id="XP_006826091.1"/>
    </source>
</evidence>
<feature type="region of interest" description="Disordered" evidence="8">
    <location>
        <begin position="58"/>
        <end position="132"/>
    </location>
</feature>
<dbReference type="Pfam" id="PF03941">
    <property type="entry name" value="INCENP_ARK-bind"/>
    <property type="match status" value="1"/>
</dbReference>
<evidence type="ECO:0000259" key="9">
    <source>
        <dbReference type="Pfam" id="PF03941"/>
    </source>
</evidence>
<organism evidence="10 11">
    <name type="scientific">Saccoglossus kowalevskii</name>
    <name type="common">Acorn worm</name>
    <dbReference type="NCBI Taxonomy" id="10224"/>
    <lineage>
        <taxon>Eukaryota</taxon>
        <taxon>Metazoa</taxon>
        <taxon>Hemichordata</taxon>
        <taxon>Enteropneusta</taxon>
        <taxon>Harrimaniidae</taxon>
        <taxon>Saccoglossus</taxon>
    </lineage>
</organism>
<feature type="domain" description="Inner centromere protein ARK-binding" evidence="9">
    <location>
        <begin position="1076"/>
        <end position="1099"/>
    </location>
</feature>
<protein>
    <submittedName>
        <fullName evidence="11">Trichohyalin-like</fullName>
    </submittedName>
</protein>
<feature type="region of interest" description="Disordered" evidence="8">
    <location>
        <begin position="708"/>
        <end position="751"/>
    </location>
</feature>
<evidence type="ECO:0000256" key="5">
    <source>
        <dbReference type="ARBA" id="ARBA00022829"/>
    </source>
</evidence>
<feature type="compositionally biased region" description="Basic and acidic residues" evidence="8">
    <location>
        <begin position="865"/>
        <end position="884"/>
    </location>
</feature>
<evidence type="ECO:0000313" key="10">
    <source>
        <dbReference type="Proteomes" id="UP000694865"/>
    </source>
</evidence>
<feature type="region of interest" description="Disordered" evidence="8">
    <location>
        <begin position="1056"/>
        <end position="1090"/>
    </location>
</feature>
<feature type="region of interest" description="Disordered" evidence="8">
    <location>
        <begin position="507"/>
        <end position="684"/>
    </location>
</feature>
<keyword evidence="6" id="KW-0206">Cytoskeleton</keyword>